<evidence type="ECO:0000259" key="4">
    <source>
        <dbReference type="PROSITE" id="PS50949"/>
    </source>
</evidence>
<dbReference type="OrthoDB" id="9028214at2"/>
<name>A0A0C2K0L2_9VIBR</name>
<dbReference type="Pfam" id="PF07729">
    <property type="entry name" value="FCD"/>
    <property type="match status" value="1"/>
</dbReference>
<dbReference type="InterPro" id="IPR008920">
    <property type="entry name" value="TF_FadR/GntR_C"/>
</dbReference>
<dbReference type="CDD" id="cd07377">
    <property type="entry name" value="WHTH_GntR"/>
    <property type="match status" value="1"/>
</dbReference>
<keyword evidence="3" id="KW-0804">Transcription</keyword>
<dbReference type="InterPro" id="IPR036390">
    <property type="entry name" value="WH_DNA-bd_sf"/>
</dbReference>
<organism evidence="5 6">
    <name type="scientific">Vibrio renipiscarius</name>
    <dbReference type="NCBI Taxonomy" id="1461322"/>
    <lineage>
        <taxon>Bacteria</taxon>
        <taxon>Pseudomonadati</taxon>
        <taxon>Pseudomonadota</taxon>
        <taxon>Gammaproteobacteria</taxon>
        <taxon>Vibrionales</taxon>
        <taxon>Vibrionaceae</taxon>
        <taxon>Vibrio</taxon>
    </lineage>
</organism>
<keyword evidence="1" id="KW-0805">Transcription regulation</keyword>
<dbReference type="SMART" id="SM00345">
    <property type="entry name" value="HTH_GNTR"/>
    <property type="match status" value="1"/>
</dbReference>
<evidence type="ECO:0000256" key="3">
    <source>
        <dbReference type="ARBA" id="ARBA00023163"/>
    </source>
</evidence>
<dbReference type="InterPro" id="IPR036388">
    <property type="entry name" value="WH-like_DNA-bd_sf"/>
</dbReference>
<dbReference type="Gene3D" id="1.20.120.530">
    <property type="entry name" value="GntR ligand-binding domain-like"/>
    <property type="match status" value="1"/>
</dbReference>
<evidence type="ECO:0000313" key="5">
    <source>
        <dbReference type="EMBL" id="KII75463.1"/>
    </source>
</evidence>
<evidence type="ECO:0000256" key="2">
    <source>
        <dbReference type="ARBA" id="ARBA00023125"/>
    </source>
</evidence>
<dbReference type="PROSITE" id="PS50949">
    <property type="entry name" value="HTH_GNTR"/>
    <property type="match status" value="1"/>
</dbReference>
<dbReference type="AlphaFoldDB" id="A0A0C2K0L2"/>
<dbReference type="Gene3D" id="1.10.10.10">
    <property type="entry name" value="Winged helix-like DNA-binding domain superfamily/Winged helix DNA-binding domain"/>
    <property type="match status" value="1"/>
</dbReference>
<evidence type="ECO:0000313" key="6">
    <source>
        <dbReference type="Proteomes" id="UP000031672"/>
    </source>
</evidence>
<dbReference type="Pfam" id="PF00392">
    <property type="entry name" value="GntR"/>
    <property type="match status" value="1"/>
</dbReference>
<dbReference type="GO" id="GO:0003700">
    <property type="term" value="F:DNA-binding transcription factor activity"/>
    <property type="evidence" value="ECO:0007669"/>
    <property type="project" value="InterPro"/>
</dbReference>
<evidence type="ECO:0000256" key="1">
    <source>
        <dbReference type="ARBA" id="ARBA00023015"/>
    </source>
</evidence>
<dbReference type="SUPFAM" id="SSF48008">
    <property type="entry name" value="GntR ligand-binding domain-like"/>
    <property type="match status" value="1"/>
</dbReference>
<dbReference type="InterPro" id="IPR011711">
    <property type="entry name" value="GntR_C"/>
</dbReference>
<dbReference type="SUPFAM" id="SSF46785">
    <property type="entry name" value="Winged helix' DNA-binding domain"/>
    <property type="match status" value="1"/>
</dbReference>
<dbReference type="InterPro" id="IPR000524">
    <property type="entry name" value="Tscrpt_reg_HTH_GntR"/>
</dbReference>
<sequence>MTHFSLVDDSRRKIHVHVARQIARKILSGELQPNDKLPCEMVLCDALGVSRTALREATKLLSGKGLIESKTKVGTKVLPRNYWHFLDPQLIDWMESLDDNQVFLQQFLGLRKAIEPEACALAAAHATEEQKSVLTTIFQEMVMAANRFDFNDWTIHDHLFHKTIFLATDNQFYIPFGNILTTIFKQFIDHSAEGGRFCLEEHRAIYDAILAGDVAGARTASRVLLNDENQKLSLVVNG</sequence>
<feature type="domain" description="HTH gntR-type" evidence="4">
    <location>
        <begin position="12"/>
        <end position="80"/>
    </location>
</feature>
<dbReference type="GO" id="GO:0003677">
    <property type="term" value="F:DNA binding"/>
    <property type="evidence" value="ECO:0007669"/>
    <property type="project" value="UniProtKB-KW"/>
</dbReference>
<keyword evidence="2" id="KW-0238">DNA-binding</keyword>
<proteinExistence type="predicted"/>
<gene>
    <name evidence="5" type="ORF">OJ16_19020</name>
</gene>
<dbReference type="EMBL" id="JTKH01000025">
    <property type="protein sequence ID" value="KII75463.1"/>
    <property type="molecule type" value="Genomic_DNA"/>
</dbReference>
<protein>
    <submittedName>
        <fullName evidence="5">GntR family transcriptional regulator</fullName>
    </submittedName>
</protein>
<dbReference type="PANTHER" id="PTHR43537">
    <property type="entry name" value="TRANSCRIPTIONAL REGULATOR, GNTR FAMILY"/>
    <property type="match status" value="1"/>
</dbReference>
<dbReference type="RefSeq" id="WP_040993190.1">
    <property type="nucleotide sequence ID" value="NZ_JTKH01000025.1"/>
</dbReference>
<comment type="caution">
    <text evidence="5">The sequence shown here is derived from an EMBL/GenBank/DDBJ whole genome shotgun (WGS) entry which is preliminary data.</text>
</comment>
<accession>A0A0C2K0L2</accession>
<dbReference type="PRINTS" id="PR00035">
    <property type="entry name" value="HTHGNTR"/>
</dbReference>
<dbReference type="Proteomes" id="UP000031672">
    <property type="component" value="Unassembled WGS sequence"/>
</dbReference>
<keyword evidence="6" id="KW-1185">Reference proteome</keyword>
<accession>A0A0C2NH72</accession>
<dbReference type="PANTHER" id="PTHR43537:SF44">
    <property type="entry name" value="GNTR FAMILY REGULATORY PROTEIN"/>
    <property type="match status" value="1"/>
</dbReference>
<dbReference type="STRING" id="1461322.OJ16_19020"/>
<dbReference type="SMART" id="SM00895">
    <property type="entry name" value="FCD"/>
    <property type="match status" value="1"/>
</dbReference>
<reference evidence="5 6" key="1">
    <citation type="submission" date="2014-11" db="EMBL/GenBank/DDBJ databases">
        <title>Draft Genome Sequence of Vibrio piscirenalis strains CECT 8603T and CECT 8604, two marine Gammaproteobacterium isolated from cultured gilthead sea bream (Sparus aurata).</title>
        <authorList>
            <person name="Arahal D.R."/>
            <person name="Rodrigo-Torres L."/>
            <person name="Lucena T."/>
            <person name="Pujalte M.J."/>
        </authorList>
    </citation>
    <scope>NUCLEOTIDE SEQUENCE [LARGE SCALE GENOMIC DNA]</scope>
    <source>
        <strain evidence="5 6">DCR 1-4-2</strain>
    </source>
</reference>